<evidence type="ECO:0000256" key="7">
    <source>
        <dbReference type="ARBA" id="ARBA00022692"/>
    </source>
</evidence>
<dbReference type="UniPathway" id="UPA00378"/>
<keyword evidence="5 14" id="KW-0328">Glycosyltransferase</keyword>
<evidence type="ECO:0000256" key="15">
    <source>
        <dbReference type="SAM" id="SignalP"/>
    </source>
</evidence>
<keyword evidence="10 14" id="KW-1133">Transmembrane helix</keyword>
<keyword evidence="6 14" id="KW-0808">Transferase</keyword>
<reference evidence="18" key="1">
    <citation type="submission" date="2011-05" db="EMBL/GenBank/DDBJ databases">
        <title>The genome sequence of Vittaforma corneae strain ATCC 50505.</title>
        <authorList>
            <consortium name="The Broad Institute Genome Sequencing Platform"/>
            <person name="Cuomo C."/>
            <person name="Didier E."/>
            <person name="Bowers L."/>
            <person name="Young S.K."/>
            <person name="Zeng Q."/>
            <person name="Gargeya S."/>
            <person name="Fitzgerald M."/>
            <person name="Haas B."/>
            <person name="Abouelleil A."/>
            <person name="Alvarado L."/>
            <person name="Arachchi H.M."/>
            <person name="Berlin A."/>
            <person name="Chapman S.B."/>
            <person name="Gearin G."/>
            <person name="Goldberg J."/>
            <person name="Griggs A."/>
            <person name="Gujja S."/>
            <person name="Hansen M."/>
            <person name="Heiman D."/>
            <person name="Howarth C."/>
            <person name="Larimer J."/>
            <person name="Lui A."/>
            <person name="MacDonald P.J.P."/>
            <person name="McCowen C."/>
            <person name="Montmayeur A."/>
            <person name="Murphy C."/>
            <person name="Neiman D."/>
            <person name="Pearson M."/>
            <person name="Priest M."/>
            <person name="Roberts A."/>
            <person name="Saif S."/>
            <person name="Shea T."/>
            <person name="Sisk P."/>
            <person name="Stolte C."/>
            <person name="Sykes S."/>
            <person name="Wortman J."/>
            <person name="Nusbaum C."/>
            <person name="Birren B."/>
        </authorList>
    </citation>
    <scope>NUCLEOTIDE SEQUENCE [LARGE SCALE GENOMIC DNA]</scope>
    <source>
        <strain evidence="18">ATCC 50505</strain>
    </source>
</reference>
<dbReference type="InterPro" id="IPR036300">
    <property type="entry name" value="MIR_dom_sf"/>
</dbReference>
<feature type="transmembrane region" description="Helical" evidence="14">
    <location>
        <begin position="234"/>
        <end position="253"/>
    </location>
</feature>
<keyword evidence="9 14" id="KW-0256">Endoplasmic reticulum</keyword>
<dbReference type="EMBL" id="JH370156">
    <property type="protein sequence ID" value="ELA40888.1"/>
    <property type="molecule type" value="Genomic_DNA"/>
</dbReference>
<dbReference type="InterPro" id="IPR016093">
    <property type="entry name" value="MIR_motif"/>
</dbReference>
<feature type="chain" id="PRO_5003959898" description="Dolichyl-phosphate-mannose--protein mannosyltransferase" evidence="15">
    <location>
        <begin position="24"/>
        <end position="743"/>
    </location>
</feature>
<comment type="similarity">
    <text evidence="3 14">Belongs to the glycosyltransferase 39 family.</text>
</comment>
<evidence type="ECO:0000256" key="2">
    <source>
        <dbReference type="ARBA" id="ARBA00004922"/>
    </source>
</evidence>
<dbReference type="PANTHER" id="PTHR10050">
    <property type="entry name" value="DOLICHYL-PHOSPHATE-MANNOSE--PROTEIN MANNOSYLTRANSFERASE"/>
    <property type="match status" value="1"/>
</dbReference>
<evidence type="ECO:0000256" key="10">
    <source>
        <dbReference type="ARBA" id="ARBA00022989"/>
    </source>
</evidence>
<evidence type="ECO:0000256" key="14">
    <source>
        <dbReference type="RuleBase" id="RU367007"/>
    </source>
</evidence>
<sequence>MPKLIFSWTFPLFVFLLSYLVKIHRIEKGNFVTWDEAHFGKFAQKYLERTFYFDVHPPLGKMLTALSGLIHGQSNDFDFGSKENYPITFDYAGMRRFHAFIASFTPLFAYLILREFNFSLRRSLLLTLLFIFENGVVSISRLILLDSHLLTFTAGTIYFLVRLFQKIKKISIIGKKDCNIQLLLLGLFIGCVMSVKWIGFFTTLQVGSYIAVDLYFKLMFMSPLDFLNYFSRRVVYLILFPIVIYIFLFYIHFSIVNTSGSDDGFMSSEFQLSLKDSVFSKVKKYVSYGKKITVKTPHGYLHSHLHTYPDVSTDLSADLSDLHVPLQVTIYNHKDRNNNFYFQKVTDGDNADVVMNGDSIVLLHAETNGYVEQSKREAYFTPGFRINLNRAGIEQNAVWIVEIESDTVKKEELVKSISTKFYLKNSISGMYLCSTTKTYPHWGYDQGEIVSQAEKAPNCLFNVEENFFSDSPGNEEYKEVRPSFLRRCIEHQIAMFNTNKSFTQDPDLEPERIVSKPYEWPILRRGLRMSQWHEQYKFYMFMNPFILYSTTIGILISPIMIAIKHIKNQRKKATYHTNNRLCDENNASQNIKEIISDELNNKKLKCDSRVLKDNVNEEKSKKIQFINTKDKSNCHNHKKSKTNKLSIRNDWFFLYISLGGWVIHYLPFFLIGRVLYLHHYFPALFFATLNLCYILRTVPFKICMLFVSISIIFFILYSPLTYGFISEDSMRYLKIFSEWDFAD</sequence>
<dbReference type="SMART" id="SM00472">
    <property type="entry name" value="MIR"/>
    <property type="match status" value="2"/>
</dbReference>
<dbReference type="VEuPathDB" id="MicrosporidiaDB:VICG_02068"/>
<evidence type="ECO:0000313" key="17">
    <source>
        <dbReference type="EMBL" id="ELA40888.1"/>
    </source>
</evidence>
<evidence type="ECO:0000256" key="11">
    <source>
        <dbReference type="ARBA" id="ARBA00023136"/>
    </source>
</evidence>
<dbReference type="STRING" id="993615.L2GJ26"/>
<proteinExistence type="inferred from homology"/>
<dbReference type="FunCoup" id="L2GJ26">
    <property type="interactions" value="73"/>
</dbReference>
<dbReference type="Pfam" id="PF16192">
    <property type="entry name" value="PMT_4TMC"/>
    <property type="match status" value="2"/>
</dbReference>
<evidence type="ECO:0000313" key="18">
    <source>
        <dbReference type="Proteomes" id="UP000011082"/>
    </source>
</evidence>
<dbReference type="OMA" id="HTFYHDV"/>
<comment type="pathway">
    <text evidence="2 14">Protein modification; protein glycosylation.</text>
</comment>
<protein>
    <recommendedName>
        <fullName evidence="4 14">Dolichyl-phosphate-mannose--protein mannosyltransferase</fullName>
        <ecNumber evidence="4 14">2.4.1.109</ecNumber>
    </recommendedName>
</protein>
<dbReference type="HOGENOM" id="CLU_008438_2_1_1"/>
<evidence type="ECO:0000256" key="9">
    <source>
        <dbReference type="ARBA" id="ARBA00022824"/>
    </source>
</evidence>
<dbReference type="Pfam" id="PF02815">
    <property type="entry name" value="MIR"/>
    <property type="match status" value="1"/>
</dbReference>
<feature type="transmembrane region" description="Helical" evidence="14">
    <location>
        <begin position="545"/>
        <end position="563"/>
    </location>
</feature>
<keyword evidence="7 14" id="KW-0812">Transmembrane</keyword>
<dbReference type="GO" id="GO:0005789">
    <property type="term" value="C:endoplasmic reticulum membrane"/>
    <property type="evidence" value="ECO:0007669"/>
    <property type="project" value="UniProtKB-SubCell"/>
</dbReference>
<dbReference type="CDD" id="cd23276">
    <property type="entry name" value="beta-trefoil_MIR_PMT"/>
    <property type="match status" value="1"/>
</dbReference>
<keyword evidence="8" id="KW-0677">Repeat</keyword>
<dbReference type="EC" id="2.4.1.109" evidence="4 14"/>
<evidence type="ECO:0000256" key="6">
    <source>
        <dbReference type="ARBA" id="ARBA00022679"/>
    </source>
</evidence>
<comment type="catalytic activity">
    <reaction evidence="13 14">
        <text>a di-trans,poly-cis-dolichyl beta-D-mannosyl phosphate + L-seryl-[protein] = 3-O-(alpha-D-mannosyl)-L-seryl-[protein] + a di-trans,poly-cis-dolichyl phosphate + H(+)</text>
        <dbReference type="Rhea" id="RHEA:17377"/>
        <dbReference type="Rhea" id="RHEA-COMP:9863"/>
        <dbReference type="Rhea" id="RHEA-COMP:13546"/>
        <dbReference type="Rhea" id="RHEA-COMP:19498"/>
        <dbReference type="Rhea" id="RHEA-COMP:19501"/>
        <dbReference type="ChEBI" id="CHEBI:15378"/>
        <dbReference type="ChEBI" id="CHEBI:29999"/>
        <dbReference type="ChEBI" id="CHEBI:57683"/>
        <dbReference type="ChEBI" id="CHEBI:58211"/>
        <dbReference type="ChEBI" id="CHEBI:137321"/>
        <dbReference type="EC" id="2.4.1.109"/>
    </reaction>
</comment>
<dbReference type="PANTHER" id="PTHR10050:SF46">
    <property type="entry name" value="PROTEIN O-MANNOSYL-TRANSFERASE 2"/>
    <property type="match status" value="1"/>
</dbReference>
<dbReference type="GO" id="GO:0004169">
    <property type="term" value="F:dolichyl-phosphate-mannose-protein mannosyltransferase activity"/>
    <property type="evidence" value="ECO:0007669"/>
    <property type="project" value="UniProtKB-UniRule"/>
</dbReference>
<feature type="domain" description="MIR" evidence="16">
    <location>
        <begin position="283"/>
        <end position="345"/>
    </location>
</feature>
<keyword evidence="11 14" id="KW-0472">Membrane</keyword>
<evidence type="ECO:0000256" key="5">
    <source>
        <dbReference type="ARBA" id="ARBA00022676"/>
    </source>
</evidence>
<feature type="transmembrane region" description="Helical" evidence="14">
    <location>
        <begin position="206"/>
        <end position="227"/>
    </location>
</feature>
<feature type="domain" description="MIR" evidence="16">
    <location>
        <begin position="411"/>
        <end position="466"/>
    </location>
</feature>
<feature type="transmembrane region" description="Helical" evidence="14">
    <location>
        <begin position="97"/>
        <end position="113"/>
    </location>
</feature>
<evidence type="ECO:0000256" key="8">
    <source>
        <dbReference type="ARBA" id="ARBA00022737"/>
    </source>
</evidence>
<feature type="signal peptide" evidence="15">
    <location>
        <begin position="1"/>
        <end position="23"/>
    </location>
</feature>
<comment type="function">
    <text evidence="14">Transfers mannose from Dol-P-mannose to Ser or Thr residues on proteins.</text>
</comment>
<name>L2GJ26_VITCO</name>
<dbReference type="SUPFAM" id="SSF82109">
    <property type="entry name" value="MIR domain"/>
    <property type="match status" value="1"/>
</dbReference>
<evidence type="ECO:0000256" key="12">
    <source>
        <dbReference type="ARBA" id="ARBA00045085"/>
    </source>
</evidence>
<dbReference type="Gene3D" id="2.80.10.50">
    <property type="match status" value="1"/>
</dbReference>
<dbReference type="AlphaFoldDB" id="L2GJ26"/>
<keyword evidence="18" id="KW-1185">Reference proteome</keyword>
<evidence type="ECO:0000256" key="1">
    <source>
        <dbReference type="ARBA" id="ARBA00004477"/>
    </source>
</evidence>
<comment type="catalytic activity">
    <reaction evidence="12 14">
        <text>a di-trans,poly-cis-dolichyl beta-D-mannosyl phosphate + L-threonyl-[protein] = 3-O-(alpha-D-mannosyl)-L-threonyl-[protein] + a di-trans,poly-cis-dolichyl phosphate + H(+)</text>
        <dbReference type="Rhea" id="RHEA:53396"/>
        <dbReference type="Rhea" id="RHEA-COMP:11060"/>
        <dbReference type="Rhea" id="RHEA-COMP:13547"/>
        <dbReference type="Rhea" id="RHEA-COMP:19498"/>
        <dbReference type="Rhea" id="RHEA-COMP:19501"/>
        <dbReference type="ChEBI" id="CHEBI:15378"/>
        <dbReference type="ChEBI" id="CHEBI:30013"/>
        <dbReference type="ChEBI" id="CHEBI:57683"/>
        <dbReference type="ChEBI" id="CHEBI:58211"/>
        <dbReference type="ChEBI" id="CHEBI:137323"/>
        <dbReference type="EC" id="2.4.1.109"/>
    </reaction>
</comment>
<dbReference type="Proteomes" id="UP000011082">
    <property type="component" value="Unassembled WGS sequence"/>
</dbReference>
<feature type="transmembrane region" description="Helical" evidence="14">
    <location>
        <begin position="702"/>
        <end position="725"/>
    </location>
</feature>
<gene>
    <name evidence="17" type="ORF">VICG_02068</name>
</gene>
<feature type="transmembrane region" description="Helical" evidence="14">
    <location>
        <begin position="179"/>
        <end position="200"/>
    </location>
</feature>
<dbReference type="RefSeq" id="XP_007605513.1">
    <property type="nucleotide sequence ID" value="XM_007605451.1"/>
</dbReference>
<dbReference type="OrthoDB" id="292747at2759"/>
<dbReference type="InterPro" id="IPR003342">
    <property type="entry name" value="ArnT-like_N"/>
</dbReference>
<dbReference type="Pfam" id="PF02366">
    <property type="entry name" value="PMT"/>
    <property type="match status" value="1"/>
</dbReference>
<dbReference type="InterPro" id="IPR027005">
    <property type="entry name" value="PMT-like"/>
</dbReference>
<keyword evidence="15" id="KW-0732">Signal</keyword>
<evidence type="ECO:0000256" key="13">
    <source>
        <dbReference type="ARBA" id="ARBA00045102"/>
    </source>
</evidence>
<evidence type="ECO:0000259" key="16">
    <source>
        <dbReference type="SMART" id="SM00472"/>
    </source>
</evidence>
<organism evidence="17 18">
    <name type="scientific">Vittaforma corneae (strain ATCC 50505)</name>
    <name type="common">Microsporidian parasite</name>
    <name type="synonym">Nosema corneum</name>
    <dbReference type="NCBI Taxonomy" id="993615"/>
    <lineage>
        <taxon>Eukaryota</taxon>
        <taxon>Fungi</taxon>
        <taxon>Fungi incertae sedis</taxon>
        <taxon>Microsporidia</taxon>
        <taxon>Nosematidae</taxon>
        <taxon>Vittaforma</taxon>
    </lineage>
</organism>
<feature type="transmembrane region" description="Helical" evidence="14">
    <location>
        <begin position="651"/>
        <end position="671"/>
    </location>
</feature>
<feature type="transmembrane region" description="Helical" evidence="14">
    <location>
        <begin position="149"/>
        <end position="167"/>
    </location>
</feature>
<dbReference type="InterPro" id="IPR032421">
    <property type="entry name" value="PMT_4TMC"/>
</dbReference>
<evidence type="ECO:0000256" key="3">
    <source>
        <dbReference type="ARBA" id="ARBA00007222"/>
    </source>
</evidence>
<dbReference type="GeneID" id="19882778"/>
<evidence type="ECO:0000256" key="4">
    <source>
        <dbReference type="ARBA" id="ARBA00012839"/>
    </source>
</evidence>
<dbReference type="InParanoid" id="L2GJ26"/>
<accession>L2GJ26</accession>
<comment type="subcellular location">
    <subcellularLocation>
        <location evidence="1 14">Endoplasmic reticulum membrane</location>
        <topology evidence="1 14">Multi-pass membrane protein</topology>
    </subcellularLocation>
</comment>
<feature type="transmembrane region" description="Helical" evidence="14">
    <location>
        <begin position="677"/>
        <end position="695"/>
    </location>
</feature>